<evidence type="ECO:0000256" key="1">
    <source>
        <dbReference type="SAM" id="Coils"/>
    </source>
</evidence>
<dbReference type="PROSITE" id="PS50076">
    <property type="entry name" value="DNAJ_2"/>
    <property type="match status" value="1"/>
</dbReference>
<keyword evidence="1" id="KW-0175">Coiled coil</keyword>
<dbReference type="PANTHER" id="PTHR36335">
    <property type="entry name" value="CHAPERONE DNAJ-DOMAIN SUPERFAMILY PROTEIN"/>
    <property type="match status" value="1"/>
</dbReference>
<feature type="compositionally biased region" description="Polar residues" evidence="2">
    <location>
        <begin position="185"/>
        <end position="195"/>
    </location>
</feature>
<dbReference type="Proteomes" id="UP000596660">
    <property type="component" value="Unplaced"/>
</dbReference>
<keyword evidence="5" id="KW-1185">Reference proteome</keyword>
<sequence>MGAPQAVSDHYMPKSCFNKRILKECTSRKRENIVLIEVDDISEVIILDDVPEDGACHTHSDATSSNRCFPTEAADPSTSHYVNEDVNEGNTPPVKLSKSKRTYSGKSIPRNRYGLGPDSDGGCSSESDCSDCELMEGSSNKLREQWEKASLKRRCNSSRAPPNFEDEAGTSAPTHPVYDDVDPPGQQSNARNGSVRQGCDGVFAGSSQKVSNESESSEQDYYPTDMDGQFPRTRDDCIDSSFDDIERSGSLTPESPVHHTAEHCKVKTPESVSGFMSANGKKAEDLKFPGLGCDGNLTNKVFSKDYSSAVTKGPSQDGMNDHVAFSNGQQGAEIVCMPSDHNASCGNEVVSSSDQNNIITDRQKIKETNEYKLAMEEELAARQQQLLIQAEEARRLRNRKKADMRIMMNERRQKQRVEEIRQTRRKDEENLNLKEKHRVEVKKELHRIEAICTDMASLLRCLGIHVGGSLYPSPNEVQAAYKRACLKFHPDRMSTTDLRQQVEAEEKFKLISNMKDKFWQNR</sequence>
<dbReference type="Gene3D" id="1.10.287.110">
    <property type="entry name" value="DnaJ domain"/>
    <property type="match status" value="1"/>
</dbReference>
<dbReference type="EnsemblPlants" id="AUR62003064-RA">
    <property type="protein sequence ID" value="AUR62003064-RA:cds"/>
    <property type="gene ID" value="AUR62003064"/>
</dbReference>
<proteinExistence type="predicted"/>
<evidence type="ECO:0000256" key="2">
    <source>
        <dbReference type="SAM" id="MobiDB-lite"/>
    </source>
</evidence>
<evidence type="ECO:0000313" key="5">
    <source>
        <dbReference type="Proteomes" id="UP000596660"/>
    </source>
</evidence>
<dbReference type="OMA" id="DCQFVRE"/>
<accession>A0A803KVK6</accession>
<evidence type="ECO:0000259" key="3">
    <source>
        <dbReference type="PROSITE" id="PS50076"/>
    </source>
</evidence>
<feature type="domain" description="J" evidence="3">
    <location>
        <begin position="457"/>
        <end position="522"/>
    </location>
</feature>
<dbReference type="Gramene" id="AUR62003064-RA">
    <property type="protein sequence ID" value="AUR62003064-RA:cds"/>
    <property type="gene ID" value="AUR62003064"/>
</dbReference>
<feature type="region of interest" description="Disordered" evidence="2">
    <location>
        <begin position="151"/>
        <end position="231"/>
    </location>
</feature>
<reference evidence="4" key="2">
    <citation type="submission" date="2021-03" db="UniProtKB">
        <authorList>
            <consortium name="EnsemblPlants"/>
        </authorList>
    </citation>
    <scope>IDENTIFICATION</scope>
</reference>
<dbReference type="AlphaFoldDB" id="A0A803KVK6"/>
<dbReference type="InterPro" id="IPR036869">
    <property type="entry name" value="J_dom_sf"/>
</dbReference>
<feature type="region of interest" description="Disordered" evidence="2">
    <location>
        <begin position="56"/>
        <end position="130"/>
    </location>
</feature>
<dbReference type="InterPro" id="IPR001623">
    <property type="entry name" value="DnaJ_domain"/>
</dbReference>
<name>A0A803KVK6_CHEQI</name>
<dbReference type="SUPFAM" id="SSF46565">
    <property type="entry name" value="Chaperone J-domain"/>
    <property type="match status" value="1"/>
</dbReference>
<reference evidence="4" key="1">
    <citation type="journal article" date="2017" name="Nature">
        <title>The genome of Chenopodium quinoa.</title>
        <authorList>
            <person name="Jarvis D.E."/>
            <person name="Ho Y.S."/>
            <person name="Lightfoot D.J."/>
            <person name="Schmoeckel S.M."/>
            <person name="Li B."/>
            <person name="Borm T.J.A."/>
            <person name="Ohyanagi H."/>
            <person name="Mineta K."/>
            <person name="Michell C.T."/>
            <person name="Saber N."/>
            <person name="Kharbatia N.M."/>
            <person name="Rupper R.R."/>
            <person name="Sharp A.R."/>
            <person name="Dally N."/>
            <person name="Boughton B.A."/>
            <person name="Woo Y.H."/>
            <person name="Gao G."/>
            <person name="Schijlen E.G.W.M."/>
            <person name="Guo X."/>
            <person name="Momin A.A."/>
            <person name="Negrao S."/>
            <person name="Al-Babili S."/>
            <person name="Gehring C."/>
            <person name="Roessner U."/>
            <person name="Jung C."/>
            <person name="Murphy K."/>
            <person name="Arold S.T."/>
            <person name="Gojobori T."/>
            <person name="van der Linden C.G."/>
            <person name="van Loo E.N."/>
            <person name="Jellen E.N."/>
            <person name="Maughan P.J."/>
            <person name="Tester M."/>
        </authorList>
    </citation>
    <scope>NUCLEOTIDE SEQUENCE [LARGE SCALE GENOMIC DNA]</scope>
    <source>
        <strain evidence="4">cv. PI 614886</strain>
    </source>
</reference>
<dbReference type="CDD" id="cd06257">
    <property type="entry name" value="DnaJ"/>
    <property type="match status" value="1"/>
</dbReference>
<protein>
    <recommendedName>
        <fullName evidence="3">J domain-containing protein</fullName>
    </recommendedName>
</protein>
<evidence type="ECO:0000313" key="4">
    <source>
        <dbReference type="EnsemblPlants" id="AUR62003064-RA:cds"/>
    </source>
</evidence>
<organism evidence="4 5">
    <name type="scientific">Chenopodium quinoa</name>
    <name type="common">Quinoa</name>
    <dbReference type="NCBI Taxonomy" id="63459"/>
    <lineage>
        <taxon>Eukaryota</taxon>
        <taxon>Viridiplantae</taxon>
        <taxon>Streptophyta</taxon>
        <taxon>Embryophyta</taxon>
        <taxon>Tracheophyta</taxon>
        <taxon>Spermatophyta</taxon>
        <taxon>Magnoliopsida</taxon>
        <taxon>eudicotyledons</taxon>
        <taxon>Gunneridae</taxon>
        <taxon>Pentapetalae</taxon>
        <taxon>Caryophyllales</taxon>
        <taxon>Chenopodiaceae</taxon>
        <taxon>Chenopodioideae</taxon>
        <taxon>Atripliceae</taxon>
        <taxon>Chenopodium</taxon>
    </lineage>
</organism>
<dbReference type="PANTHER" id="PTHR36335:SF1">
    <property type="entry name" value="CHAPERONE DNAJ-DOMAIN SUPERFAMILY PROTEIN"/>
    <property type="match status" value="1"/>
</dbReference>
<feature type="coiled-coil region" evidence="1">
    <location>
        <begin position="373"/>
        <end position="430"/>
    </location>
</feature>
<feature type="compositionally biased region" description="Low complexity" evidence="2">
    <location>
        <begin position="118"/>
        <end position="127"/>
    </location>
</feature>